<accession>D3SNM4</accession>
<dbReference type="InterPro" id="IPR025491">
    <property type="entry name" value="DUF4382"/>
</dbReference>
<dbReference type="OrthoDB" id="14064at2"/>
<dbReference type="EMBL" id="CP001931">
    <property type="protein sequence ID" value="ADC88761.1"/>
    <property type="molecule type" value="Genomic_DNA"/>
</dbReference>
<evidence type="ECO:0000313" key="3">
    <source>
        <dbReference type="Proteomes" id="UP000002043"/>
    </source>
</evidence>
<dbReference type="STRING" id="638303.Thal_0124"/>
<dbReference type="KEGG" id="tal:Thal_0124"/>
<sequence length="361" mass="39506">MKKKLALLLTVFAAGCGGGGGGSSSGSVPLYFTDDASIYPSVTVKVYQVNLCSDNNCNTKVNLYDNQNGLAVDLAKLNGVLQYINTANVPQGTYNRLEIILDKNLTITDPDGINHDAVFVDFSGNPNKPNVVHCDNNTQKCYIRFNGTIQPLSMGKLVVDFQLKEFKVDTSGQPWRVTEVKVSPITPSGINKMKLYLSVQAVSSDTITGTMGGKTYTVKVTPNTRCEIGGENFVGSDCVSQVQPNMCLEVKTTSDPAVTTNITALELEQENPEKCSMTGSLNYTIRKFKGQVFVFDPAQRILTISTPTQLLISFGVNDKTYCEYNDNYYNGTDCFSYLTPGKMVEVKADPYRVALKIEIED</sequence>
<evidence type="ECO:0000313" key="2">
    <source>
        <dbReference type="EMBL" id="ADC88761.1"/>
    </source>
</evidence>
<organism evidence="2 3">
    <name type="scientific">Thermocrinis albus (strain DSM 14484 / JCM 11386 / HI 11/12)</name>
    <dbReference type="NCBI Taxonomy" id="638303"/>
    <lineage>
        <taxon>Bacteria</taxon>
        <taxon>Pseudomonadati</taxon>
        <taxon>Aquificota</taxon>
        <taxon>Aquificia</taxon>
        <taxon>Aquificales</taxon>
        <taxon>Aquificaceae</taxon>
        <taxon>Thermocrinis</taxon>
    </lineage>
</organism>
<reference evidence="3" key="1">
    <citation type="journal article" date="2010" name="Stand. Genomic Sci.">
        <title>Complete genome sequence of Thermocrinis albus type strain (HI 11/12T).</title>
        <authorList>
            <person name="Wirth R."/>
            <person name="Sikorski J."/>
            <person name="Brambilla E."/>
            <person name="Misra M."/>
            <person name="Lapidus A."/>
            <person name="Copeland A."/>
            <person name="Nolan M."/>
            <person name="Lucas S."/>
            <person name="Chen F."/>
            <person name="Tice H."/>
            <person name="Cheng J.F."/>
            <person name="Han C."/>
            <person name="Detter J.C."/>
            <person name="Tapia R."/>
            <person name="Bruce D."/>
            <person name="Goodwin L."/>
            <person name="Pitluck S."/>
            <person name="Pati A."/>
            <person name="Anderson I."/>
            <person name="Ivanova N."/>
            <person name="Mavromatis K."/>
            <person name="Mikhailova N."/>
            <person name="Chen A."/>
            <person name="Palaniappan K."/>
            <person name="Bilek Y."/>
            <person name="Hader T."/>
            <person name="Land M."/>
            <person name="Hauser L."/>
            <person name="Chang Y.J."/>
            <person name="Jeffries C.D."/>
            <person name="Tindall B.J."/>
            <person name="Rohde M."/>
            <person name="Goker M."/>
            <person name="Bristow J."/>
            <person name="Eisen J.A."/>
            <person name="Markowitz V."/>
            <person name="Hugenholtz P."/>
            <person name="Kyrpides N.C."/>
            <person name="Klenk H.P."/>
        </authorList>
    </citation>
    <scope>NUCLEOTIDE SEQUENCE [LARGE SCALE GENOMIC DNA]</scope>
    <source>
        <strain evidence="3">DSM 14484 / JCM 11386 / HI 11/12</strain>
    </source>
</reference>
<gene>
    <name evidence="2" type="ordered locus">Thal_0124</name>
</gene>
<dbReference type="Proteomes" id="UP000002043">
    <property type="component" value="Chromosome"/>
</dbReference>
<dbReference type="PROSITE" id="PS51257">
    <property type="entry name" value="PROKAR_LIPOPROTEIN"/>
    <property type="match status" value="1"/>
</dbReference>
<proteinExistence type="predicted"/>
<name>D3SNM4_THEAH</name>
<dbReference type="HOGENOM" id="CLU_065581_0_0_0"/>
<protein>
    <recommendedName>
        <fullName evidence="1">DUF4382 domain-containing protein</fullName>
    </recommendedName>
</protein>
<dbReference type="AlphaFoldDB" id="D3SNM4"/>
<dbReference type="Pfam" id="PF14321">
    <property type="entry name" value="DUF4382"/>
    <property type="match status" value="1"/>
</dbReference>
<dbReference type="RefSeq" id="WP_012991168.1">
    <property type="nucleotide sequence ID" value="NC_013894.1"/>
</dbReference>
<evidence type="ECO:0000259" key="1">
    <source>
        <dbReference type="Pfam" id="PF14321"/>
    </source>
</evidence>
<dbReference type="eggNOG" id="ENOG503080B">
    <property type="taxonomic scope" value="Bacteria"/>
</dbReference>
<feature type="domain" description="DUF4382" evidence="1">
    <location>
        <begin position="26"/>
        <end position="165"/>
    </location>
</feature>
<keyword evidence="3" id="KW-1185">Reference proteome</keyword>